<keyword evidence="6" id="KW-0804">Transcription</keyword>
<reference evidence="12" key="1">
    <citation type="journal article" date="2023" name="GigaByte">
        <title>Genome assembly of the bearded iris, Iris pallida Lam.</title>
        <authorList>
            <person name="Bruccoleri R.E."/>
            <person name="Oakeley E.J."/>
            <person name="Faust A.M.E."/>
            <person name="Altorfer M."/>
            <person name="Dessus-Babus S."/>
            <person name="Burckhardt D."/>
            <person name="Oertli M."/>
            <person name="Naumann U."/>
            <person name="Petersen F."/>
            <person name="Wong J."/>
        </authorList>
    </citation>
    <scope>NUCLEOTIDE SEQUENCE</scope>
    <source>
        <strain evidence="12">GSM-AAB239-AS_SAM_17_03QT</strain>
    </source>
</reference>
<keyword evidence="7" id="KW-0539">Nucleus</keyword>
<dbReference type="EMBL" id="JANAVB010043017">
    <property type="protein sequence ID" value="KAJ6793504.1"/>
    <property type="molecule type" value="Genomic_DNA"/>
</dbReference>
<dbReference type="AlphaFoldDB" id="A0AAX6DP08"/>
<reference evidence="12" key="2">
    <citation type="submission" date="2023-04" db="EMBL/GenBank/DDBJ databases">
        <authorList>
            <person name="Bruccoleri R.E."/>
            <person name="Oakeley E.J."/>
            <person name="Faust A.-M."/>
            <person name="Dessus-Babus S."/>
            <person name="Altorfer M."/>
            <person name="Burckhardt D."/>
            <person name="Oertli M."/>
            <person name="Naumann U."/>
            <person name="Petersen F."/>
            <person name="Wong J."/>
        </authorList>
    </citation>
    <scope>NUCLEOTIDE SEQUENCE</scope>
    <source>
        <strain evidence="12">GSM-AAB239-AS_SAM_17_03QT</strain>
        <tissue evidence="12">Leaf</tissue>
    </source>
</reference>
<sequence>MAAKRLREGGDKDSDKPEEKRTSLRALPVFSTFLFDRINREAVMPKQLQNFLESFFRRVVREEVEGVLVNGPSTTHLLIPRSSQLMQIEAAEQSSYLQLVFAEPPSFPIYTGSKIEDSNGSPLKIQLIRTHNGAASLATLSKPLRLEVVVLDGDFPSQGQDQNWTSDEFSRRIVRKRTGKRPLLTGDVSLALREGVATIGELILTDNSSWIRSQHFRIGVRVVPGSYDGPRIKEGMTASFRVKDHRGESYRKHYPPILTDEVWRLVRIGKDGAFHSRLSARNINTVQDFLKLLSIDAAQLRTILGVGMSERMWESTIAHARTCEVGNKLYTYRKGNCTIFLSSVCQVVRIEINGMACSPEGLDRSQKAYVQEMVREAYAHWNLLVESDGLAWTSTALLQNEPAVILEEAIEASTSWYPGQLESPEFQIEEFEEVDTISTTMKTQWSHANNIFP</sequence>
<dbReference type="InterPro" id="IPR046831">
    <property type="entry name" value="Calmodulin_bind_N"/>
</dbReference>
<evidence type="ECO:0000313" key="12">
    <source>
        <dbReference type="EMBL" id="KAJ6793504.1"/>
    </source>
</evidence>
<evidence type="ECO:0000256" key="8">
    <source>
        <dbReference type="SAM" id="MobiDB-lite"/>
    </source>
</evidence>
<dbReference type="Pfam" id="PF20452">
    <property type="entry name" value="Calmod_bind_C"/>
    <property type="match status" value="1"/>
</dbReference>
<evidence type="ECO:0000313" key="13">
    <source>
        <dbReference type="Proteomes" id="UP001140949"/>
    </source>
</evidence>
<dbReference type="GO" id="GO:0043565">
    <property type="term" value="F:sequence-specific DNA binding"/>
    <property type="evidence" value="ECO:0007669"/>
    <property type="project" value="TreeGrafter"/>
</dbReference>
<comment type="caution">
    <text evidence="12">The sequence shown here is derived from an EMBL/GenBank/DDBJ whole genome shotgun (WGS) entry which is preliminary data.</text>
</comment>
<dbReference type="InterPro" id="IPR046830">
    <property type="entry name" value="Calmod_bind_M"/>
</dbReference>
<evidence type="ECO:0000256" key="2">
    <source>
        <dbReference type="ARBA" id="ARBA00007214"/>
    </source>
</evidence>
<dbReference type="GO" id="GO:0005634">
    <property type="term" value="C:nucleus"/>
    <property type="evidence" value="ECO:0007669"/>
    <property type="project" value="UniProtKB-SubCell"/>
</dbReference>
<dbReference type="Pfam" id="PF07887">
    <property type="entry name" value="Calmodulin_bind"/>
    <property type="match status" value="1"/>
</dbReference>
<dbReference type="PANTHER" id="PTHR31713:SF42">
    <property type="entry name" value="PROTEIN SAR DEFICIENT 1"/>
    <property type="match status" value="1"/>
</dbReference>
<name>A0AAX6DP08_IRIPA</name>
<dbReference type="Pfam" id="PF20451">
    <property type="entry name" value="Calmod_bind_M"/>
    <property type="match status" value="1"/>
</dbReference>
<comment type="subcellular location">
    <subcellularLocation>
        <location evidence="1">Nucleus</location>
    </subcellularLocation>
</comment>
<evidence type="ECO:0000256" key="6">
    <source>
        <dbReference type="ARBA" id="ARBA00023163"/>
    </source>
</evidence>
<organism evidence="12 13">
    <name type="scientific">Iris pallida</name>
    <name type="common">Sweet iris</name>
    <dbReference type="NCBI Taxonomy" id="29817"/>
    <lineage>
        <taxon>Eukaryota</taxon>
        <taxon>Viridiplantae</taxon>
        <taxon>Streptophyta</taxon>
        <taxon>Embryophyta</taxon>
        <taxon>Tracheophyta</taxon>
        <taxon>Spermatophyta</taxon>
        <taxon>Magnoliopsida</taxon>
        <taxon>Liliopsida</taxon>
        <taxon>Asparagales</taxon>
        <taxon>Iridaceae</taxon>
        <taxon>Iridoideae</taxon>
        <taxon>Irideae</taxon>
        <taxon>Iris</taxon>
    </lineage>
</organism>
<feature type="domain" description="Calmodulin binding protein central" evidence="10">
    <location>
        <begin position="258"/>
        <end position="323"/>
    </location>
</feature>
<evidence type="ECO:0000259" key="9">
    <source>
        <dbReference type="Pfam" id="PF07887"/>
    </source>
</evidence>
<evidence type="ECO:0000256" key="5">
    <source>
        <dbReference type="ARBA" id="ARBA00023159"/>
    </source>
</evidence>
<comment type="similarity">
    <text evidence="2">Belongs to the plant ACBP60 protein family.</text>
</comment>
<evidence type="ECO:0000259" key="11">
    <source>
        <dbReference type="Pfam" id="PF20452"/>
    </source>
</evidence>
<protein>
    <submittedName>
        <fullName evidence="12">Protein SAR DEFICIENT 1-like</fullName>
    </submittedName>
</protein>
<evidence type="ECO:0000256" key="3">
    <source>
        <dbReference type="ARBA" id="ARBA00023015"/>
    </source>
</evidence>
<dbReference type="PANTHER" id="PTHR31713">
    <property type="entry name" value="OS02G0177800 PROTEIN"/>
    <property type="match status" value="1"/>
</dbReference>
<feature type="domain" description="Calmodulin binding protein-like N-terminal" evidence="9">
    <location>
        <begin position="97"/>
        <end position="245"/>
    </location>
</feature>
<keyword evidence="4" id="KW-0238">DNA-binding</keyword>
<dbReference type="GO" id="GO:0003700">
    <property type="term" value="F:DNA-binding transcription factor activity"/>
    <property type="evidence" value="ECO:0007669"/>
    <property type="project" value="TreeGrafter"/>
</dbReference>
<dbReference type="Proteomes" id="UP001140949">
    <property type="component" value="Unassembled WGS sequence"/>
</dbReference>
<evidence type="ECO:0000256" key="7">
    <source>
        <dbReference type="ARBA" id="ARBA00023242"/>
    </source>
</evidence>
<accession>A0AAX6DP08</accession>
<evidence type="ECO:0000256" key="1">
    <source>
        <dbReference type="ARBA" id="ARBA00004123"/>
    </source>
</evidence>
<gene>
    <name evidence="12" type="ORF">M6B38_236465</name>
</gene>
<proteinExistence type="inferred from homology"/>
<feature type="domain" description="Calmodulin binding protein C-terminal" evidence="11">
    <location>
        <begin position="328"/>
        <end position="386"/>
    </location>
</feature>
<feature type="region of interest" description="Disordered" evidence="8">
    <location>
        <begin position="1"/>
        <end position="21"/>
    </location>
</feature>
<evidence type="ECO:0000259" key="10">
    <source>
        <dbReference type="Pfam" id="PF20451"/>
    </source>
</evidence>
<keyword evidence="3" id="KW-0805">Transcription regulation</keyword>
<keyword evidence="5" id="KW-0010">Activator</keyword>
<dbReference type="InterPro" id="IPR012416">
    <property type="entry name" value="CBP60"/>
</dbReference>
<dbReference type="GO" id="GO:0080142">
    <property type="term" value="P:regulation of salicylic acid biosynthetic process"/>
    <property type="evidence" value="ECO:0007669"/>
    <property type="project" value="TreeGrafter"/>
</dbReference>
<dbReference type="GO" id="GO:0005516">
    <property type="term" value="F:calmodulin binding"/>
    <property type="evidence" value="ECO:0007669"/>
    <property type="project" value="InterPro"/>
</dbReference>
<keyword evidence="13" id="KW-1185">Reference proteome</keyword>
<evidence type="ECO:0000256" key="4">
    <source>
        <dbReference type="ARBA" id="ARBA00023125"/>
    </source>
</evidence>
<dbReference type="InterPro" id="IPR046829">
    <property type="entry name" value="Calmod_bind_C"/>
</dbReference>